<comment type="cofactor">
    <cofactor evidence="12">
        <name>Mg(2+)</name>
        <dbReference type="ChEBI" id="CHEBI:18420"/>
    </cofactor>
    <text evidence="12">Requires a divalent cation, most likely magnesium in vivo, as an electrophilic catalyst to aid phosphoryl group transfer. It is the chelate of the metal and the nucleotide that is the actual substrate.</text>
</comment>
<keyword evidence="7 12" id="KW-0418">Kinase</keyword>
<feature type="binding site" evidence="12">
    <location>
        <position position="261"/>
    </location>
    <ligand>
        <name>K(+)</name>
        <dbReference type="ChEBI" id="CHEBI:29103"/>
    </ligand>
</feature>
<dbReference type="GO" id="GO:0005524">
    <property type="term" value="F:ATP binding"/>
    <property type="evidence" value="ECO:0007669"/>
    <property type="project" value="UniProtKB-UniRule"/>
</dbReference>
<evidence type="ECO:0000256" key="5">
    <source>
        <dbReference type="ARBA" id="ARBA00022723"/>
    </source>
</evidence>
<comment type="catalytic activity">
    <reaction evidence="12">
        <text>D-ribose + ATP = D-ribose 5-phosphate + ADP + H(+)</text>
        <dbReference type="Rhea" id="RHEA:13697"/>
        <dbReference type="ChEBI" id="CHEBI:15378"/>
        <dbReference type="ChEBI" id="CHEBI:30616"/>
        <dbReference type="ChEBI" id="CHEBI:47013"/>
        <dbReference type="ChEBI" id="CHEBI:78346"/>
        <dbReference type="ChEBI" id="CHEBI:456216"/>
        <dbReference type="EC" id="2.7.1.15"/>
    </reaction>
</comment>
<dbReference type="InterPro" id="IPR002139">
    <property type="entry name" value="Ribo/fructo_kinase"/>
</dbReference>
<evidence type="ECO:0000256" key="8">
    <source>
        <dbReference type="ARBA" id="ARBA00022840"/>
    </source>
</evidence>
<dbReference type="InterPro" id="IPR011611">
    <property type="entry name" value="PfkB_dom"/>
</dbReference>
<protein>
    <recommendedName>
        <fullName evidence="3 12">Ribokinase</fullName>
        <shortName evidence="12">RK</shortName>
        <ecNumber evidence="2 12">2.7.1.15</ecNumber>
    </recommendedName>
</protein>
<feature type="binding site" evidence="12">
    <location>
        <begin position="198"/>
        <end position="203"/>
    </location>
    <ligand>
        <name>ATP</name>
        <dbReference type="ChEBI" id="CHEBI:30616"/>
    </ligand>
</feature>
<keyword evidence="12" id="KW-0963">Cytoplasm</keyword>
<feature type="binding site" evidence="12">
    <location>
        <position position="255"/>
    </location>
    <ligand>
        <name>ATP</name>
        <dbReference type="ChEBI" id="CHEBI:30616"/>
    </ligand>
</feature>
<feature type="binding site" evidence="12">
    <location>
        <position position="225"/>
    </location>
    <ligand>
        <name>K(+)</name>
        <dbReference type="ChEBI" id="CHEBI:29103"/>
    </ligand>
</feature>
<evidence type="ECO:0000256" key="9">
    <source>
        <dbReference type="ARBA" id="ARBA00022842"/>
    </source>
</evidence>
<dbReference type="Pfam" id="PF00294">
    <property type="entry name" value="PfkB"/>
    <property type="match status" value="1"/>
</dbReference>
<reference evidence="15" key="1">
    <citation type="submission" date="2016-10" db="EMBL/GenBank/DDBJ databases">
        <authorList>
            <person name="Varghese N."/>
            <person name="Submissions S."/>
        </authorList>
    </citation>
    <scope>NUCLEOTIDE SEQUENCE [LARGE SCALE GENOMIC DNA]</scope>
    <source>
        <strain evidence="15">IMMIB L-1606</strain>
    </source>
</reference>
<dbReference type="PANTHER" id="PTHR10584:SF166">
    <property type="entry name" value="RIBOKINASE"/>
    <property type="match status" value="1"/>
</dbReference>
<keyword evidence="5 12" id="KW-0479">Metal-binding</keyword>
<feature type="binding site" evidence="12">
    <location>
        <position position="138"/>
    </location>
    <ligand>
        <name>substrate</name>
    </ligand>
</feature>
<dbReference type="EMBL" id="LT629779">
    <property type="protein sequence ID" value="SDS99470.1"/>
    <property type="molecule type" value="Genomic_DNA"/>
</dbReference>
<keyword evidence="9 12" id="KW-0460">Magnesium</keyword>
<dbReference type="CDD" id="cd01174">
    <property type="entry name" value="ribokinase"/>
    <property type="match status" value="1"/>
</dbReference>
<dbReference type="PRINTS" id="PR00990">
    <property type="entry name" value="RIBOKINASE"/>
</dbReference>
<dbReference type="GO" id="GO:0005829">
    <property type="term" value="C:cytosol"/>
    <property type="evidence" value="ECO:0007669"/>
    <property type="project" value="TreeGrafter"/>
</dbReference>
<keyword evidence="6 12" id="KW-0547">Nucleotide-binding</keyword>
<keyword evidence="10 12" id="KW-0630">Potassium</keyword>
<feature type="binding site" evidence="12">
    <location>
        <begin position="43"/>
        <end position="47"/>
    </location>
    <ligand>
        <name>substrate</name>
    </ligand>
</feature>
<dbReference type="InterPro" id="IPR029056">
    <property type="entry name" value="Ribokinase-like"/>
</dbReference>
<proteinExistence type="inferred from homology"/>
<dbReference type="InterPro" id="IPR011877">
    <property type="entry name" value="Ribokinase"/>
</dbReference>
<keyword evidence="8 12" id="KW-0067">ATP-binding</keyword>
<accession>A0A1H1WS34</accession>
<feature type="binding site" evidence="12">
    <location>
        <position position="179"/>
    </location>
    <ligand>
        <name>ATP</name>
        <dbReference type="ChEBI" id="CHEBI:30616"/>
    </ligand>
</feature>
<dbReference type="InterPro" id="IPR002173">
    <property type="entry name" value="Carboh/pur_kinase_PfkB_CS"/>
</dbReference>
<comment type="caution">
    <text evidence="12">Lacks conserved residue(s) required for the propagation of feature annotation.</text>
</comment>
<feature type="active site" description="Proton acceptor" evidence="12">
    <location>
        <position position="231"/>
    </location>
</feature>
<keyword evidence="11 12" id="KW-0119">Carbohydrate metabolism</keyword>
<dbReference type="PANTHER" id="PTHR10584">
    <property type="entry name" value="SUGAR KINASE"/>
    <property type="match status" value="1"/>
</dbReference>
<dbReference type="RefSeq" id="WP_091718743.1">
    <property type="nucleotide sequence ID" value="NZ_LT629779.1"/>
</dbReference>
<feature type="binding site" evidence="12">
    <location>
        <position position="231"/>
    </location>
    <ligand>
        <name>substrate</name>
    </ligand>
</feature>
<evidence type="ECO:0000313" key="15">
    <source>
        <dbReference type="Proteomes" id="UP000198751"/>
    </source>
</evidence>
<evidence type="ECO:0000256" key="12">
    <source>
        <dbReference type="HAMAP-Rule" id="MF_01987"/>
    </source>
</evidence>
<comment type="similarity">
    <text evidence="12">Belongs to the carbohydrate kinase PfkB family. Ribokinase subfamily.</text>
</comment>
<sequence length="289" mass="29101">MNTTRPAVTVVGSINLDLIATAKRLPTAGETIGGAVLSEQPGGKGANQAAAAARLGGSARMVGAVGKDSSGQRMLEALAAAGVETSDVAVLPQPTGTALIVVDRDGENQIVVCPGANSHLSLDGVEFGPEETVLCQLEVGLDVVLEAARKARGFFVLNAAPATDLPAELLERCDLVIVNESEYALIPALAEAKLVAVTYGKDGSAMFEHGKKVAEAPSVAVSVANTVGAGDAFCAALVLALRSGLDYSRALAVANAVGADVVGDPSSQPDLAQLGHYVERTAAASGTCS</sequence>
<dbReference type="EC" id="2.7.1.15" evidence="2 12"/>
<evidence type="ECO:0000256" key="1">
    <source>
        <dbReference type="ARBA" id="ARBA00005380"/>
    </source>
</evidence>
<dbReference type="GO" id="GO:0046872">
    <property type="term" value="F:metal ion binding"/>
    <property type="evidence" value="ECO:0007669"/>
    <property type="project" value="UniProtKB-KW"/>
</dbReference>
<comment type="pathway">
    <text evidence="12">Carbohydrate metabolism; D-ribose degradation; D-ribose 5-phosphate from beta-D-ribopyranose: step 2/2.</text>
</comment>
<evidence type="ECO:0000259" key="13">
    <source>
        <dbReference type="Pfam" id="PF00294"/>
    </source>
</evidence>
<feature type="binding site" evidence="12">
    <location>
        <begin position="15"/>
        <end position="17"/>
    </location>
    <ligand>
        <name>substrate</name>
    </ligand>
</feature>
<dbReference type="Proteomes" id="UP000198751">
    <property type="component" value="Chromosome I"/>
</dbReference>
<evidence type="ECO:0000256" key="6">
    <source>
        <dbReference type="ARBA" id="ARBA00022741"/>
    </source>
</evidence>
<evidence type="ECO:0000256" key="7">
    <source>
        <dbReference type="ARBA" id="ARBA00022777"/>
    </source>
</evidence>
<dbReference type="OrthoDB" id="9775849at2"/>
<name>A0A1H1WS34_9MICC</name>
<keyword evidence="15" id="KW-1185">Reference proteome</keyword>
<evidence type="ECO:0000256" key="4">
    <source>
        <dbReference type="ARBA" id="ARBA00022679"/>
    </source>
</evidence>
<feature type="domain" description="Carbohydrate kinase PfkB" evidence="13">
    <location>
        <begin position="8"/>
        <end position="269"/>
    </location>
</feature>
<dbReference type="GO" id="GO:0019303">
    <property type="term" value="P:D-ribose catabolic process"/>
    <property type="evidence" value="ECO:0007669"/>
    <property type="project" value="UniProtKB-UniRule"/>
</dbReference>
<dbReference type="UniPathway" id="UPA00916">
    <property type="reaction ID" value="UER00889"/>
</dbReference>
<dbReference type="AlphaFoldDB" id="A0A1H1WS34"/>
<feature type="binding site" evidence="12">
    <location>
        <begin position="230"/>
        <end position="231"/>
    </location>
    <ligand>
        <name>ATP</name>
        <dbReference type="ChEBI" id="CHEBI:30616"/>
    </ligand>
</feature>
<evidence type="ECO:0000256" key="3">
    <source>
        <dbReference type="ARBA" id="ARBA00016943"/>
    </source>
</evidence>
<organism evidence="14 15">
    <name type="scientific">Pseudarthrobacter equi</name>
    <dbReference type="NCBI Taxonomy" id="728066"/>
    <lineage>
        <taxon>Bacteria</taxon>
        <taxon>Bacillati</taxon>
        <taxon>Actinomycetota</taxon>
        <taxon>Actinomycetes</taxon>
        <taxon>Micrococcales</taxon>
        <taxon>Micrococcaceae</taxon>
        <taxon>Pseudarthrobacter</taxon>
    </lineage>
</organism>
<comment type="subcellular location">
    <subcellularLocation>
        <location evidence="12">Cytoplasm</location>
    </subcellularLocation>
</comment>
<comment type="function">
    <text evidence="12">Catalyzes the phosphorylation of ribose at O-5 in a reaction requiring ATP and magnesium. The resulting D-ribose-5-phosphate can then be used either for sythesis of nucleotides, histidine, and tryptophan, or as a component of the pentose phosphate pathway.</text>
</comment>
<dbReference type="HAMAP" id="MF_01987">
    <property type="entry name" value="Ribokinase"/>
    <property type="match status" value="1"/>
</dbReference>
<dbReference type="SUPFAM" id="SSF53613">
    <property type="entry name" value="Ribokinase-like"/>
    <property type="match status" value="1"/>
</dbReference>
<evidence type="ECO:0000313" key="14">
    <source>
        <dbReference type="EMBL" id="SDS99470.1"/>
    </source>
</evidence>
<feature type="binding site" evidence="12">
    <location>
        <position position="227"/>
    </location>
    <ligand>
        <name>K(+)</name>
        <dbReference type="ChEBI" id="CHEBI:29103"/>
    </ligand>
</feature>
<keyword evidence="4 12" id="KW-0808">Transferase</keyword>
<evidence type="ECO:0000256" key="10">
    <source>
        <dbReference type="ARBA" id="ARBA00022958"/>
    </source>
</evidence>
<evidence type="ECO:0000256" key="11">
    <source>
        <dbReference type="ARBA" id="ARBA00023277"/>
    </source>
</evidence>
<evidence type="ECO:0000256" key="2">
    <source>
        <dbReference type="ARBA" id="ARBA00012035"/>
    </source>
</evidence>
<dbReference type="GO" id="GO:0004747">
    <property type="term" value="F:ribokinase activity"/>
    <property type="evidence" value="ECO:0007669"/>
    <property type="project" value="UniProtKB-UniRule"/>
</dbReference>
<comment type="similarity">
    <text evidence="1">Belongs to the carbohydrate kinase pfkB family.</text>
</comment>
<dbReference type="Gene3D" id="3.40.1190.20">
    <property type="match status" value="1"/>
</dbReference>
<gene>
    <name evidence="12" type="primary">rbsK</name>
    <name evidence="14" type="ORF">SAMN04489743_1413</name>
</gene>
<feature type="binding site" evidence="12">
    <location>
        <position position="264"/>
    </location>
    <ligand>
        <name>K(+)</name>
        <dbReference type="ChEBI" id="CHEBI:29103"/>
    </ligand>
</feature>
<comment type="subunit">
    <text evidence="12">Homodimer.</text>
</comment>
<comment type="activity regulation">
    <text evidence="12">Activated by a monovalent cation that binds near, but not in, the active site. The most likely occupant of the site in vivo is potassium. Ion binding induces a conformational change that may alter substrate affinity.</text>
</comment>
<dbReference type="PROSITE" id="PS00584">
    <property type="entry name" value="PFKB_KINASES_2"/>
    <property type="match status" value="1"/>
</dbReference>